<dbReference type="SUPFAM" id="SSF54001">
    <property type="entry name" value="Cysteine proteinases"/>
    <property type="match status" value="1"/>
</dbReference>
<comment type="caution">
    <text evidence="1">The sequence shown here is derived from an EMBL/GenBank/DDBJ whole genome shotgun (WGS) entry which is preliminary data.</text>
</comment>
<dbReference type="Proteomes" id="UP000706891">
    <property type="component" value="Unassembled WGS sequence"/>
</dbReference>
<accession>A0A938WPU0</accession>
<dbReference type="EMBL" id="JACJJG010000010">
    <property type="protein sequence ID" value="MBM6672977.1"/>
    <property type="molecule type" value="Genomic_DNA"/>
</dbReference>
<gene>
    <name evidence="1" type="ORF">H6A34_03690</name>
</gene>
<dbReference type="AlphaFoldDB" id="A0A938WPU0"/>
<dbReference type="Gene3D" id="1.10.3670.10">
    <property type="entry name" value="Putative xylanase like domain"/>
    <property type="match status" value="1"/>
</dbReference>
<reference evidence="1" key="2">
    <citation type="journal article" date="2021" name="Sci. Rep.">
        <title>The distribution of antibiotic resistance genes in chicken gut microbiota commensals.</title>
        <authorList>
            <person name="Juricova H."/>
            <person name="Matiasovicova J."/>
            <person name="Kubasova T."/>
            <person name="Cejkova D."/>
            <person name="Rychlik I."/>
        </authorList>
    </citation>
    <scope>NUCLEOTIDE SEQUENCE</scope>
    <source>
        <strain evidence="1">An824</strain>
    </source>
</reference>
<name>A0A938WPU0_9BACT</name>
<sequence>MALILLPCLCHAYDVQYEKSDSLRVINLLTDARRQNGNTNFIIFFARKLLGIPYVAHTLEVNKTEKLVVNLRQLDCTTFVENVVALNLCVKQGKFTFKAFCDNLCKIRYRGGEMPHYTRRLHYFTEWIEDNTSKGICAEIQSPDPPFSSVQDVNVYYMSSNPGKYKMLKENPGYLPEIAKMENLINKKSYRYIPKGGITNTALLRKTVKDGDIIALTTSLKGLDIQHIGFAVWHKDGLHLINASSLRHKVVEETMTLYAYLQKQRTMTGARIVRLTE</sequence>
<organism evidence="1 2">
    <name type="scientific">Marseilla massiliensis</name>
    <dbReference type="NCBI Taxonomy" id="1841864"/>
    <lineage>
        <taxon>Bacteria</taxon>
        <taxon>Pseudomonadati</taxon>
        <taxon>Bacteroidota</taxon>
        <taxon>Bacteroidia</taxon>
        <taxon>Bacteroidales</taxon>
        <taxon>Prevotellaceae</taxon>
        <taxon>Marseilla</taxon>
    </lineage>
</organism>
<protein>
    <submittedName>
        <fullName evidence="1">DUF1460 domain-containing protein</fullName>
    </submittedName>
</protein>
<evidence type="ECO:0000313" key="1">
    <source>
        <dbReference type="EMBL" id="MBM6672977.1"/>
    </source>
</evidence>
<dbReference type="Gene3D" id="2.30.260.10">
    <property type="entry name" value="putative xylanase like domain"/>
    <property type="match status" value="1"/>
</dbReference>
<dbReference type="InterPro" id="IPR038765">
    <property type="entry name" value="Papain-like_cys_pep_sf"/>
</dbReference>
<evidence type="ECO:0000313" key="2">
    <source>
        <dbReference type="Proteomes" id="UP000706891"/>
    </source>
</evidence>
<keyword evidence="2" id="KW-1185">Reference proteome</keyword>
<proteinExistence type="predicted"/>
<dbReference type="Pfam" id="PF07313">
    <property type="entry name" value="AmiA-like"/>
    <property type="match status" value="1"/>
</dbReference>
<reference evidence="1" key="1">
    <citation type="submission" date="2020-08" db="EMBL/GenBank/DDBJ databases">
        <authorList>
            <person name="Cejkova D."/>
            <person name="Kubasova T."/>
            <person name="Jahodarova E."/>
            <person name="Rychlik I."/>
        </authorList>
    </citation>
    <scope>NUCLEOTIDE SEQUENCE</scope>
    <source>
        <strain evidence="1">An824</strain>
    </source>
</reference>
<dbReference type="InterPro" id="IPR010846">
    <property type="entry name" value="AmiA-like"/>
</dbReference>